<feature type="compositionally biased region" description="Acidic residues" evidence="6">
    <location>
        <begin position="598"/>
        <end position="613"/>
    </location>
</feature>
<dbReference type="PANTHER" id="PTHR22807:SF4">
    <property type="entry name" value="28S RRNA (CYTOSINE-C(5))-METHYLTRANSFERASE"/>
    <property type="match status" value="1"/>
</dbReference>
<dbReference type="Gene3D" id="3.40.50.150">
    <property type="entry name" value="Vaccinia Virus protein VP39"/>
    <property type="match status" value="1"/>
</dbReference>
<dbReference type="SUPFAM" id="SSF53335">
    <property type="entry name" value="S-adenosyl-L-methionine-dependent methyltransferases"/>
    <property type="match status" value="1"/>
</dbReference>
<dbReference type="InterPro" id="IPR048889">
    <property type="entry name" value="NSUN5_RCM1_N"/>
</dbReference>
<feature type="compositionally biased region" description="Low complexity" evidence="6">
    <location>
        <begin position="14"/>
        <end position="24"/>
    </location>
</feature>
<evidence type="ECO:0000256" key="5">
    <source>
        <dbReference type="PROSITE-ProRule" id="PRU01023"/>
    </source>
</evidence>
<dbReference type="GO" id="GO:0003723">
    <property type="term" value="F:RNA binding"/>
    <property type="evidence" value="ECO:0007669"/>
    <property type="project" value="UniProtKB-UniRule"/>
</dbReference>
<evidence type="ECO:0000256" key="4">
    <source>
        <dbReference type="ARBA" id="ARBA00022884"/>
    </source>
</evidence>
<dbReference type="InterPro" id="IPR023267">
    <property type="entry name" value="RCMT"/>
</dbReference>
<evidence type="ECO:0000256" key="1">
    <source>
        <dbReference type="ARBA" id="ARBA00022603"/>
    </source>
</evidence>
<dbReference type="PROSITE" id="PS51686">
    <property type="entry name" value="SAM_MT_RSMB_NOP"/>
    <property type="match status" value="1"/>
</dbReference>
<keyword evidence="3 5" id="KW-0949">S-adenosyl-L-methionine</keyword>
<feature type="region of interest" description="Disordered" evidence="6">
    <location>
        <begin position="1"/>
        <end position="31"/>
    </location>
</feature>
<feature type="compositionally biased region" description="Acidic residues" evidence="6">
    <location>
        <begin position="493"/>
        <end position="504"/>
    </location>
</feature>
<dbReference type="GO" id="GO:0070475">
    <property type="term" value="P:rRNA base methylation"/>
    <property type="evidence" value="ECO:0007669"/>
    <property type="project" value="TreeGrafter"/>
</dbReference>
<feature type="region of interest" description="Disordered" evidence="6">
    <location>
        <begin position="470"/>
        <end position="635"/>
    </location>
</feature>
<dbReference type="InterPro" id="IPR049560">
    <property type="entry name" value="MeTrfase_RsmB-F_NOP2_cat"/>
</dbReference>
<proteinExistence type="inferred from homology"/>
<dbReference type="Pfam" id="PF01189">
    <property type="entry name" value="Methyltr_RsmB-F"/>
    <property type="match status" value="1"/>
</dbReference>
<evidence type="ECO:0000259" key="7">
    <source>
        <dbReference type="PROSITE" id="PS51686"/>
    </source>
</evidence>
<dbReference type="GO" id="GO:0008173">
    <property type="term" value="F:RNA methyltransferase activity"/>
    <property type="evidence" value="ECO:0007669"/>
    <property type="project" value="InterPro"/>
</dbReference>
<dbReference type="InterPro" id="IPR029063">
    <property type="entry name" value="SAM-dependent_MTases_sf"/>
</dbReference>
<dbReference type="InterPro" id="IPR049561">
    <property type="entry name" value="NSUN5_7_fdxn-like"/>
</dbReference>
<comment type="similarity">
    <text evidence="5">Belongs to the class I-like SAM-binding methyltransferase superfamily. RsmB/NOP family.</text>
</comment>
<dbReference type="InterPro" id="IPR001678">
    <property type="entry name" value="MeTrfase_RsmB-F_NOP2_dom"/>
</dbReference>
<protein>
    <submittedName>
        <fullName evidence="8">Probable 28S rRNA (Cytosine-C(5))-methyltransferase</fullName>
    </submittedName>
</protein>
<feature type="compositionally biased region" description="Basic and acidic residues" evidence="6">
    <location>
        <begin position="470"/>
        <end position="483"/>
    </location>
</feature>
<feature type="binding site" evidence="5">
    <location>
        <position position="326"/>
    </location>
    <ligand>
        <name>S-adenosyl-L-methionine</name>
        <dbReference type="ChEBI" id="CHEBI:59789"/>
    </ligand>
</feature>
<name>A0A8D8HPX0_CULPI</name>
<evidence type="ECO:0000256" key="3">
    <source>
        <dbReference type="ARBA" id="ARBA00022691"/>
    </source>
</evidence>
<feature type="active site" description="Nucleophile" evidence="5">
    <location>
        <position position="378"/>
    </location>
</feature>
<accession>A0A8D8HPX0</accession>
<dbReference type="PANTHER" id="PTHR22807">
    <property type="entry name" value="NOP2 YEAST -RELATED NOL1/NOP2/FMU SUN DOMAIN-CONTAINING"/>
    <property type="match status" value="1"/>
</dbReference>
<keyword evidence="1 5" id="KW-0489">Methyltransferase</keyword>
<dbReference type="Pfam" id="PF21148">
    <property type="entry name" value="NSUN5_fdxn-like"/>
    <property type="match status" value="1"/>
</dbReference>
<dbReference type="PRINTS" id="PR02008">
    <property type="entry name" value="RCMTFAMILY"/>
</dbReference>
<feature type="binding site" evidence="5">
    <location>
        <position position="308"/>
    </location>
    <ligand>
        <name>S-adenosyl-L-methionine</name>
        <dbReference type="ChEBI" id="CHEBI:59789"/>
    </ligand>
</feature>
<feature type="binding site" evidence="5">
    <location>
        <position position="283"/>
    </location>
    <ligand>
        <name>S-adenosyl-L-methionine</name>
        <dbReference type="ChEBI" id="CHEBI:59789"/>
    </ligand>
</feature>
<evidence type="ECO:0000256" key="2">
    <source>
        <dbReference type="ARBA" id="ARBA00022679"/>
    </source>
</evidence>
<evidence type="ECO:0000313" key="8">
    <source>
        <dbReference type="EMBL" id="CAG6538286.1"/>
    </source>
</evidence>
<dbReference type="GO" id="GO:0005730">
    <property type="term" value="C:nucleolus"/>
    <property type="evidence" value="ECO:0007669"/>
    <property type="project" value="TreeGrafter"/>
</dbReference>
<keyword evidence="2 5" id="KW-0808">Transferase</keyword>
<comment type="caution">
    <text evidence="5">Lacks conserved residue(s) required for the propagation of feature annotation.</text>
</comment>
<dbReference type="AlphaFoldDB" id="A0A8D8HPX0"/>
<reference evidence="8" key="1">
    <citation type="submission" date="2021-05" db="EMBL/GenBank/DDBJ databases">
        <authorList>
            <person name="Alioto T."/>
            <person name="Alioto T."/>
            <person name="Gomez Garrido J."/>
        </authorList>
    </citation>
    <scope>NUCLEOTIDE SEQUENCE</scope>
</reference>
<organism evidence="8">
    <name type="scientific">Culex pipiens</name>
    <name type="common">House mosquito</name>
    <dbReference type="NCBI Taxonomy" id="7175"/>
    <lineage>
        <taxon>Eukaryota</taxon>
        <taxon>Metazoa</taxon>
        <taxon>Ecdysozoa</taxon>
        <taxon>Arthropoda</taxon>
        <taxon>Hexapoda</taxon>
        <taxon>Insecta</taxon>
        <taxon>Pterygota</taxon>
        <taxon>Neoptera</taxon>
        <taxon>Endopterygota</taxon>
        <taxon>Diptera</taxon>
        <taxon>Nematocera</taxon>
        <taxon>Culicoidea</taxon>
        <taxon>Culicidae</taxon>
        <taxon>Culicinae</taxon>
        <taxon>Culicini</taxon>
        <taxon>Culex</taxon>
        <taxon>Culex</taxon>
    </lineage>
</organism>
<dbReference type="Pfam" id="PF21153">
    <property type="entry name" value="NSUN5_N"/>
    <property type="match status" value="1"/>
</dbReference>
<evidence type="ECO:0000256" key="6">
    <source>
        <dbReference type="SAM" id="MobiDB-lite"/>
    </source>
</evidence>
<feature type="domain" description="SAM-dependent MTase RsmB/NOP-type" evidence="7">
    <location>
        <begin position="145"/>
        <end position="448"/>
    </location>
</feature>
<sequence>MVIEQDSSPPAVDGEGQQQEQQPQQRRHKIPVPTNYRSASKILRLVVEERRNVKSLVLEDKHLRKGKGLAMMDLILVNLTQIKDLVRRTELLEKEPRLNPWLATVLVAELIFGRKELTGDSLPVQCVRRYREALQEALTTSEVAPAKQLDFKEPRYVRINVNMLAPPGAIRLLQEEGWVLVDEEFASYADYLERVRNLGDSEFLVDFHFKEMLVFPNSAKNYWARATDHKQKFVLQNKACLLPTYLLNPAKKSVVMDMCAAPGLKTTHLANLMKNKGRVYAVERDANRYKLLCDYSADFGVIKTINDDCLLVGDEQAPGVEYILLDPSCSGSGMVDRLKLNEEIDKQRLYRLGGLQYKLLTHAMNAFPAAKRIVYSTCSIFPEENEAIVQGALRHNGHWKLVDAKAALGKEWHNVGSPDFPGIGEKCLYARPESDLTIGMFVAVLERCEGEDEVNEVYLAHEKQKDSYEKLARIGKDGGGGKEKGKRRRKQEEEQEVAGEEGEEAAAAPEESVNADEPSKKKKKKKSKELVEEENQQVEKVAEVQQEDSSLKKKKKKDRKVESAVEEQDVAMPEECTQDDEDKISKKKKKKNKNKEVEEPEVVPEESTVEEQDVSSMKKKKKKKNKDKVVEEIVE</sequence>
<keyword evidence="4 5" id="KW-0694">RNA-binding</keyword>
<dbReference type="Gene3D" id="3.30.70.1170">
    <property type="entry name" value="Sun protein, domain 3"/>
    <property type="match status" value="1"/>
</dbReference>
<feature type="compositionally biased region" description="Basic residues" evidence="6">
    <location>
        <begin position="617"/>
        <end position="626"/>
    </location>
</feature>
<dbReference type="EMBL" id="HBUE01324949">
    <property type="protein sequence ID" value="CAG6590301.1"/>
    <property type="molecule type" value="Transcribed_RNA"/>
</dbReference>
<dbReference type="EMBL" id="HBUE01218378">
    <property type="protein sequence ID" value="CAG6538286.1"/>
    <property type="molecule type" value="Transcribed_RNA"/>
</dbReference>